<reference evidence="2" key="4">
    <citation type="submission" date="2019-03" db="UniProtKB">
        <authorList>
            <consortium name="EnsemblPlants"/>
        </authorList>
    </citation>
    <scope>IDENTIFICATION</scope>
</reference>
<sequence>LGPPVPSSPLPQHQTGLAADLHSRKLSPRAPPATSSPTPRLPWQHPLLHTRRRPPPSTPPSPSLHAETLDERHGHLSLASPLCLPWRHSPLQHRRRPQPWPPPPLPSLVGDPLNSSPSPGSSPIPPLADYQPHRRPPSLPPEMYRCGETDRRIPAAPDR</sequence>
<accession>A0A453SYA4</accession>
<evidence type="ECO:0000256" key="1">
    <source>
        <dbReference type="SAM" id="MobiDB-lite"/>
    </source>
</evidence>
<keyword evidence="3" id="KW-1185">Reference proteome</keyword>
<reference evidence="3" key="1">
    <citation type="journal article" date="2014" name="Science">
        <title>Ancient hybridizations among the ancestral genomes of bread wheat.</title>
        <authorList>
            <consortium name="International Wheat Genome Sequencing Consortium,"/>
            <person name="Marcussen T."/>
            <person name="Sandve S.R."/>
            <person name="Heier L."/>
            <person name="Spannagl M."/>
            <person name="Pfeifer M."/>
            <person name="Jakobsen K.S."/>
            <person name="Wulff B.B."/>
            <person name="Steuernagel B."/>
            <person name="Mayer K.F."/>
            <person name="Olsen O.A."/>
        </authorList>
    </citation>
    <scope>NUCLEOTIDE SEQUENCE [LARGE SCALE GENOMIC DNA]</scope>
    <source>
        <strain evidence="3">cv. AL8/78</strain>
    </source>
</reference>
<name>A0A453SYA4_AEGTS</name>
<proteinExistence type="predicted"/>
<feature type="compositionally biased region" description="Low complexity" evidence="1">
    <location>
        <begin position="32"/>
        <end position="47"/>
    </location>
</feature>
<reference evidence="3" key="2">
    <citation type="journal article" date="2017" name="Nat. Plants">
        <title>The Aegilops tauschii genome reveals multiple impacts of transposons.</title>
        <authorList>
            <person name="Zhao G."/>
            <person name="Zou C."/>
            <person name="Li K."/>
            <person name="Wang K."/>
            <person name="Li T."/>
            <person name="Gao L."/>
            <person name="Zhang X."/>
            <person name="Wang H."/>
            <person name="Yang Z."/>
            <person name="Liu X."/>
            <person name="Jiang W."/>
            <person name="Mao L."/>
            <person name="Kong X."/>
            <person name="Jiao Y."/>
            <person name="Jia J."/>
        </authorList>
    </citation>
    <scope>NUCLEOTIDE SEQUENCE [LARGE SCALE GENOMIC DNA]</scope>
    <source>
        <strain evidence="3">cv. AL8/78</strain>
    </source>
</reference>
<evidence type="ECO:0000313" key="3">
    <source>
        <dbReference type="Proteomes" id="UP000015105"/>
    </source>
</evidence>
<evidence type="ECO:0000313" key="2">
    <source>
        <dbReference type="EnsemblPlants" id="AET7Gv21149900.18"/>
    </source>
</evidence>
<protein>
    <submittedName>
        <fullName evidence="2">Uncharacterized protein</fullName>
    </submittedName>
</protein>
<feature type="compositionally biased region" description="Basic and acidic residues" evidence="1">
    <location>
        <begin position="145"/>
        <end position="159"/>
    </location>
</feature>
<feature type="region of interest" description="Disordered" evidence="1">
    <location>
        <begin position="89"/>
        <end position="159"/>
    </location>
</feature>
<reference evidence="2" key="5">
    <citation type="journal article" date="2021" name="G3 (Bethesda)">
        <title>Aegilops tauschii genome assembly Aet v5.0 features greater sequence contiguity and improved annotation.</title>
        <authorList>
            <person name="Wang L."/>
            <person name="Zhu T."/>
            <person name="Rodriguez J.C."/>
            <person name="Deal K.R."/>
            <person name="Dubcovsky J."/>
            <person name="McGuire P.E."/>
            <person name="Lux T."/>
            <person name="Spannagl M."/>
            <person name="Mayer K.F.X."/>
            <person name="Baldrich P."/>
            <person name="Meyers B.C."/>
            <person name="Huo N."/>
            <person name="Gu Y.Q."/>
            <person name="Zhou H."/>
            <person name="Devos K.M."/>
            <person name="Bennetzen J.L."/>
            <person name="Unver T."/>
            <person name="Budak H."/>
            <person name="Gulick P.J."/>
            <person name="Galiba G."/>
            <person name="Kalapos B."/>
            <person name="Nelson D.R."/>
            <person name="Li P."/>
            <person name="You F.M."/>
            <person name="Luo M.C."/>
            <person name="Dvorak J."/>
        </authorList>
    </citation>
    <scope>NUCLEOTIDE SEQUENCE [LARGE SCALE GENOMIC DNA]</scope>
    <source>
        <strain evidence="2">cv. AL8/78</strain>
    </source>
</reference>
<dbReference type="Gramene" id="AET7Gv21149900.18">
    <property type="protein sequence ID" value="AET7Gv21149900.18"/>
    <property type="gene ID" value="AET7Gv21149900"/>
</dbReference>
<organism evidence="2 3">
    <name type="scientific">Aegilops tauschii subsp. strangulata</name>
    <name type="common">Goatgrass</name>
    <dbReference type="NCBI Taxonomy" id="200361"/>
    <lineage>
        <taxon>Eukaryota</taxon>
        <taxon>Viridiplantae</taxon>
        <taxon>Streptophyta</taxon>
        <taxon>Embryophyta</taxon>
        <taxon>Tracheophyta</taxon>
        <taxon>Spermatophyta</taxon>
        <taxon>Magnoliopsida</taxon>
        <taxon>Liliopsida</taxon>
        <taxon>Poales</taxon>
        <taxon>Poaceae</taxon>
        <taxon>BOP clade</taxon>
        <taxon>Pooideae</taxon>
        <taxon>Triticodae</taxon>
        <taxon>Triticeae</taxon>
        <taxon>Triticinae</taxon>
        <taxon>Aegilops</taxon>
    </lineage>
</organism>
<feature type="region of interest" description="Disordered" evidence="1">
    <location>
        <begin position="1"/>
        <end position="73"/>
    </location>
</feature>
<dbReference type="Proteomes" id="UP000015105">
    <property type="component" value="Chromosome 7D"/>
</dbReference>
<dbReference type="AlphaFoldDB" id="A0A453SYA4"/>
<reference evidence="2" key="3">
    <citation type="journal article" date="2017" name="Nature">
        <title>Genome sequence of the progenitor of the wheat D genome Aegilops tauschii.</title>
        <authorList>
            <person name="Luo M.C."/>
            <person name="Gu Y.Q."/>
            <person name="Puiu D."/>
            <person name="Wang H."/>
            <person name="Twardziok S.O."/>
            <person name="Deal K.R."/>
            <person name="Huo N."/>
            <person name="Zhu T."/>
            <person name="Wang L."/>
            <person name="Wang Y."/>
            <person name="McGuire P.E."/>
            <person name="Liu S."/>
            <person name="Long H."/>
            <person name="Ramasamy R.K."/>
            <person name="Rodriguez J.C."/>
            <person name="Van S.L."/>
            <person name="Yuan L."/>
            <person name="Wang Z."/>
            <person name="Xia Z."/>
            <person name="Xiao L."/>
            <person name="Anderson O.D."/>
            <person name="Ouyang S."/>
            <person name="Liang Y."/>
            <person name="Zimin A.V."/>
            <person name="Pertea G."/>
            <person name="Qi P."/>
            <person name="Bennetzen J.L."/>
            <person name="Dai X."/>
            <person name="Dawson M.W."/>
            <person name="Muller H.G."/>
            <person name="Kugler K."/>
            <person name="Rivarola-Duarte L."/>
            <person name="Spannagl M."/>
            <person name="Mayer K.F.X."/>
            <person name="Lu F.H."/>
            <person name="Bevan M.W."/>
            <person name="Leroy P."/>
            <person name="Li P."/>
            <person name="You F.M."/>
            <person name="Sun Q."/>
            <person name="Liu Z."/>
            <person name="Lyons E."/>
            <person name="Wicker T."/>
            <person name="Salzberg S.L."/>
            <person name="Devos K.M."/>
            <person name="Dvorak J."/>
        </authorList>
    </citation>
    <scope>NUCLEOTIDE SEQUENCE [LARGE SCALE GENOMIC DNA]</scope>
    <source>
        <strain evidence="2">cv. AL8/78</strain>
    </source>
</reference>
<dbReference type="EnsemblPlants" id="AET7Gv21149900.18">
    <property type="protein sequence ID" value="AET7Gv21149900.18"/>
    <property type="gene ID" value="AET7Gv21149900"/>
</dbReference>